<evidence type="ECO:0000256" key="1">
    <source>
        <dbReference type="SAM" id="MobiDB-lite"/>
    </source>
</evidence>
<evidence type="ECO:0000313" key="4">
    <source>
        <dbReference type="Proteomes" id="UP000092993"/>
    </source>
</evidence>
<feature type="region of interest" description="Disordered" evidence="1">
    <location>
        <begin position="262"/>
        <end position="289"/>
    </location>
</feature>
<organism evidence="3 4">
    <name type="scientific">Grifola frondosa</name>
    <name type="common">Maitake</name>
    <name type="synonym">Polyporus frondosus</name>
    <dbReference type="NCBI Taxonomy" id="5627"/>
    <lineage>
        <taxon>Eukaryota</taxon>
        <taxon>Fungi</taxon>
        <taxon>Dikarya</taxon>
        <taxon>Basidiomycota</taxon>
        <taxon>Agaricomycotina</taxon>
        <taxon>Agaricomycetes</taxon>
        <taxon>Polyporales</taxon>
        <taxon>Grifolaceae</taxon>
        <taxon>Grifola</taxon>
    </lineage>
</organism>
<comment type="caution">
    <text evidence="3">The sequence shown here is derived from an EMBL/GenBank/DDBJ whole genome shotgun (WGS) entry which is preliminary data.</text>
</comment>
<keyword evidence="2" id="KW-1133">Transmembrane helix</keyword>
<sequence length="289" mass="31164">MSLYRLIICLPGLDSSNNATEEWRKESTPGVTNETLSWCNEIGATVTFIFTGVAVWINSPLWPYSMTFQATLYSNRTTLMSVQDPTAAYEFNGGFTVSSQPIWGATNLTNAPHNLTLHDANSDGGYHDPNVYGFTYTATQPGDETKFSSSSPPDSTTTEDTASHSLPSRRLAIILASVIGGISAIVVAFLLWFFGFRKRSDGYMRGALFDGDVGGVPSPKLFPYIATPSTDSHAETSLSATAEAQISHSDDASATQDVYTFPRAGPSAVDTPPPAYADDEHAEVSSKRF</sequence>
<feature type="transmembrane region" description="Helical" evidence="2">
    <location>
        <begin position="171"/>
        <end position="195"/>
    </location>
</feature>
<name>A0A1C7LQX1_GRIFR</name>
<dbReference type="Proteomes" id="UP000092993">
    <property type="component" value="Unassembled WGS sequence"/>
</dbReference>
<feature type="compositionally biased region" description="Low complexity" evidence="1">
    <location>
        <begin position="148"/>
        <end position="160"/>
    </location>
</feature>
<dbReference type="AlphaFoldDB" id="A0A1C7LQX1"/>
<dbReference type="STRING" id="5627.A0A1C7LQX1"/>
<gene>
    <name evidence="3" type="ORF">A0H81_13468</name>
</gene>
<keyword evidence="4" id="KW-1185">Reference proteome</keyword>
<accession>A0A1C7LQX1</accession>
<keyword evidence="2" id="KW-0472">Membrane</keyword>
<feature type="region of interest" description="Disordered" evidence="1">
    <location>
        <begin position="143"/>
        <end position="163"/>
    </location>
</feature>
<reference evidence="3 4" key="1">
    <citation type="submission" date="2016-03" db="EMBL/GenBank/DDBJ databases">
        <title>Whole genome sequencing of Grifola frondosa 9006-11.</title>
        <authorList>
            <person name="Min B."/>
            <person name="Park H."/>
            <person name="Kim J.-G."/>
            <person name="Cho H."/>
            <person name="Oh Y.-L."/>
            <person name="Kong W.-S."/>
            <person name="Choi I.-G."/>
        </authorList>
    </citation>
    <scope>NUCLEOTIDE SEQUENCE [LARGE SCALE GENOMIC DNA]</scope>
    <source>
        <strain evidence="3 4">9006-11</strain>
    </source>
</reference>
<feature type="compositionally biased region" description="Basic and acidic residues" evidence="1">
    <location>
        <begin position="278"/>
        <end position="289"/>
    </location>
</feature>
<evidence type="ECO:0000313" key="3">
    <source>
        <dbReference type="EMBL" id="OBZ66606.1"/>
    </source>
</evidence>
<dbReference type="EMBL" id="LUGG01000029">
    <property type="protein sequence ID" value="OBZ66606.1"/>
    <property type="molecule type" value="Genomic_DNA"/>
</dbReference>
<proteinExistence type="predicted"/>
<evidence type="ECO:0000256" key="2">
    <source>
        <dbReference type="SAM" id="Phobius"/>
    </source>
</evidence>
<dbReference type="OrthoDB" id="3004867at2759"/>
<keyword evidence="2" id="KW-0812">Transmembrane</keyword>
<protein>
    <submittedName>
        <fullName evidence="3">Uncharacterized protein</fullName>
    </submittedName>
</protein>